<name>A0AAE6QC68_EHRRU</name>
<keyword evidence="2" id="KW-0812">Transmembrane</keyword>
<evidence type="ECO:0000256" key="2">
    <source>
        <dbReference type="SAM" id="Phobius"/>
    </source>
</evidence>
<keyword evidence="4" id="KW-1185">Reference proteome</keyword>
<evidence type="ECO:0000256" key="1">
    <source>
        <dbReference type="SAM" id="Coils"/>
    </source>
</evidence>
<dbReference type="EMBL" id="CP033455">
    <property type="protein sequence ID" value="QGR03921.1"/>
    <property type="molecule type" value="Genomic_DNA"/>
</dbReference>
<dbReference type="Proteomes" id="UP000422822">
    <property type="component" value="Chromosome"/>
</dbReference>
<feature type="transmembrane region" description="Helical" evidence="2">
    <location>
        <begin position="264"/>
        <end position="287"/>
    </location>
</feature>
<keyword evidence="2" id="KW-0472">Membrane</keyword>
<proteinExistence type="predicted"/>
<gene>
    <name evidence="3" type="ORF">EDL80_03500</name>
</gene>
<organism evidence="3 4">
    <name type="scientific">Ehrlichia ruminantium</name>
    <name type="common">heartwater rickettsia</name>
    <name type="synonym">Cowdria ruminantium</name>
    <dbReference type="NCBI Taxonomy" id="779"/>
    <lineage>
        <taxon>Bacteria</taxon>
        <taxon>Pseudomonadati</taxon>
        <taxon>Pseudomonadota</taxon>
        <taxon>Alphaproteobacteria</taxon>
        <taxon>Rickettsiales</taxon>
        <taxon>Anaplasmataceae</taxon>
        <taxon>Ehrlichia</taxon>
    </lineage>
</organism>
<evidence type="ECO:0000313" key="3">
    <source>
        <dbReference type="EMBL" id="QGR03921.1"/>
    </source>
</evidence>
<feature type="transmembrane region" description="Helical" evidence="2">
    <location>
        <begin position="299"/>
        <end position="322"/>
    </location>
</feature>
<sequence length="353" mass="40720">MHAVKVGLSNLIESTMEIISHFFARQKNEEIKKELQSFVDQINELKSEIPRYRAKEANGHFVNCAQSVLMEELIRNVLFKIFDFDIVHKKQYMSQITIEEYRRSVSTLLDKVTRCESKYIEKGTVIPSFKGNDRIKRTVCRCVRMSYILDRSKSLSVEEFRTVCSDLGLDSCSLDVLMKFCHIDLILGIINLGFVRFLASCEFFPHEDRSIVVKVSSNYDKLVNHIVLYRSSQSIHKYYADKMIQELPYLSITSKLKINTMMPLALVFFLMQVVFSVLGSVFIVLHIHNMMNVVDIKDLSIGMCVGSVLLGILSVTLVSIGYKRLKQDNIYSLQRSELNLENFYVPGENIDFL</sequence>
<protein>
    <submittedName>
        <fullName evidence="3">Uncharacterized protein</fullName>
    </submittedName>
</protein>
<keyword evidence="1" id="KW-0175">Coiled coil</keyword>
<keyword evidence="2" id="KW-1133">Transmembrane helix</keyword>
<feature type="coiled-coil region" evidence="1">
    <location>
        <begin position="28"/>
        <end position="55"/>
    </location>
</feature>
<accession>A0AAE6QC68</accession>
<dbReference type="AlphaFoldDB" id="A0AAE6QC68"/>
<evidence type="ECO:0000313" key="4">
    <source>
        <dbReference type="Proteomes" id="UP000422822"/>
    </source>
</evidence>
<reference evidence="3 4" key="1">
    <citation type="submission" date="2018-10" db="EMBL/GenBank/DDBJ databases">
        <title>Propagation and draft genome sequences of three atypical Erhlichia ruminantium isolates.</title>
        <authorList>
            <person name="Liebenberg J."/>
            <person name="Steyn H."/>
            <person name="Josemans A."/>
            <person name="Zweygarth E."/>
        </authorList>
    </citation>
    <scope>NUCLEOTIDE SEQUENCE [LARGE SCALE GENOMIC DNA]</scope>
    <source>
        <strain evidence="3 4">Omatjenne</strain>
    </source>
</reference>